<dbReference type="PANTHER" id="PTHR38731">
    <property type="entry name" value="LIPL45-RELATED LIPOPROTEIN-RELATED"/>
    <property type="match status" value="1"/>
</dbReference>
<evidence type="ECO:0000313" key="3">
    <source>
        <dbReference type="Proteomes" id="UP001216674"/>
    </source>
</evidence>
<dbReference type="Pfam" id="PF20245">
    <property type="entry name" value="DUF6600"/>
    <property type="match status" value="1"/>
</dbReference>
<dbReference type="PANTHER" id="PTHR38731:SF3">
    <property type="entry name" value="BLL6125 PROTEIN"/>
    <property type="match status" value="1"/>
</dbReference>
<reference evidence="2 3" key="1">
    <citation type="submission" date="2023-03" db="EMBL/GenBank/DDBJ databases">
        <title>Draft assemblies of triclosan tolerant bacteria isolated from returned activated sludge.</title>
        <authorList>
            <person name="Van Hamelsveld S."/>
        </authorList>
    </citation>
    <scope>NUCLEOTIDE SEQUENCE [LARGE SCALE GENOMIC DNA]</scope>
    <source>
        <strain evidence="2 3">GW210010_S58</strain>
    </source>
</reference>
<comment type="caution">
    <text evidence="2">The sequence shown here is derived from an EMBL/GenBank/DDBJ whole genome shotgun (WGS) entry which is preliminary data.</text>
</comment>
<evidence type="ECO:0000313" key="2">
    <source>
        <dbReference type="EMBL" id="MDF3836442.1"/>
    </source>
</evidence>
<dbReference type="EMBL" id="JARJLM010000438">
    <property type="protein sequence ID" value="MDF3836442.1"/>
    <property type="molecule type" value="Genomic_DNA"/>
</dbReference>
<sequence>MFPDCRLGPRARAVLLAGCLVFITWQWPSPALAQVADPSGRIATVTDAAGNLSFAPAGSDDWGQAGLNRPITTGDRLWVDDGGRAELHAGSTAIRLGSATAVSVLDLDDSTTQVKLTQGTLQLRLRALPPDQPVEIDTPNLAFVPSEPGDYRLDVAPDGSSTVVTMHHGTAVVYGDNQSLVMQRGDQIRFAGTDLAEAGSATNPPIDAFDRWTMARDAREDGSRAARYVPREMTGYAALDDYGDWQEDPGYGAVWFPRVVAVDWAPYSVGHWAWVAPWGWSWCDDEPWGFAPSHYGRWARFGNRWGWTPGPIEVRPVYAPALVGFIGGGGGGWNASISIGSAPAVAWYPLGPREAYRPVYHASPAYVTRINNVTVNNVTINNRVDNVYINRNVPGAITGMPARAFVQGQRVPPGARNMAWRNLPQGEANGAPPLAPVRSSLIGAAPARPAPVAAMQGFARPAIAVRAPGRPAGDELAQRFARSGGTIPGAGPVWHGGNAAAGRPGAAPPPVRLSQAAPEGHGRNGGPPPG</sequence>
<name>A0ABT6AW25_9BURK</name>
<protein>
    <submittedName>
        <fullName evidence="2">Branched-chain amino acid ABC transporter substrate-binding protein</fullName>
    </submittedName>
</protein>
<accession>A0ABT6AW25</accession>
<gene>
    <name evidence="2" type="ORF">P3W85_26330</name>
</gene>
<organism evidence="2 3">
    <name type="scientific">Cupriavidus basilensis</name>
    <dbReference type="NCBI Taxonomy" id="68895"/>
    <lineage>
        <taxon>Bacteria</taxon>
        <taxon>Pseudomonadati</taxon>
        <taxon>Pseudomonadota</taxon>
        <taxon>Betaproteobacteria</taxon>
        <taxon>Burkholderiales</taxon>
        <taxon>Burkholderiaceae</taxon>
        <taxon>Cupriavidus</taxon>
    </lineage>
</organism>
<keyword evidence="3" id="KW-1185">Reference proteome</keyword>
<evidence type="ECO:0000256" key="1">
    <source>
        <dbReference type="SAM" id="MobiDB-lite"/>
    </source>
</evidence>
<feature type="region of interest" description="Disordered" evidence="1">
    <location>
        <begin position="485"/>
        <end position="530"/>
    </location>
</feature>
<feature type="non-terminal residue" evidence="2">
    <location>
        <position position="530"/>
    </location>
</feature>
<proteinExistence type="predicted"/>
<dbReference type="Proteomes" id="UP001216674">
    <property type="component" value="Unassembled WGS sequence"/>
</dbReference>
<dbReference type="RefSeq" id="WP_346430293.1">
    <property type="nucleotide sequence ID" value="NZ_JARJLM010000438.1"/>
</dbReference>
<feature type="compositionally biased region" description="Low complexity" evidence="1">
    <location>
        <begin position="496"/>
        <end position="505"/>
    </location>
</feature>
<dbReference type="InterPro" id="IPR046535">
    <property type="entry name" value="DUF6600"/>
</dbReference>